<accession>A0A914H8A0</accession>
<organism evidence="1 2">
    <name type="scientific">Globodera rostochiensis</name>
    <name type="common">Golden nematode worm</name>
    <name type="synonym">Heterodera rostochiensis</name>
    <dbReference type="NCBI Taxonomy" id="31243"/>
    <lineage>
        <taxon>Eukaryota</taxon>
        <taxon>Metazoa</taxon>
        <taxon>Ecdysozoa</taxon>
        <taxon>Nematoda</taxon>
        <taxon>Chromadorea</taxon>
        <taxon>Rhabditida</taxon>
        <taxon>Tylenchina</taxon>
        <taxon>Tylenchomorpha</taxon>
        <taxon>Tylenchoidea</taxon>
        <taxon>Heteroderidae</taxon>
        <taxon>Heteroderinae</taxon>
        <taxon>Globodera</taxon>
    </lineage>
</organism>
<name>A0A914H8A0_GLORO</name>
<dbReference type="Proteomes" id="UP000887572">
    <property type="component" value="Unplaced"/>
</dbReference>
<evidence type="ECO:0000313" key="1">
    <source>
        <dbReference type="Proteomes" id="UP000887572"/>
    </source>
</evidence>
<sequence length="120" mass="13413">MAAYPGDPLVDALQHLLRGNTRLHTIIANVSSEYYLVHLRNLVAGAFRVSRSFGLNLADPPYPPHTHDMFFTQLERMCNHFSENNNIPSEISAVGTLLFDLARKAEHYVTAEHYAPAAPP</sequence>
<dbReference type="WBParaSite" id="Gr19_v10_g14730.t2">
    <property type="protein sequence ID" value="Gr19_v10_g14730.t2"/>
    <property type="gene ID" value="Gr19_v10_g14730"/>
</dbReference>
<evidence type="ECO:0000313" key="2">
    <source>
        <dbReference type="WBParaSite" id="Gr19_v10_g14730.t2"/>
    </source>
</evidence>
<protein>
    <submittedName>
        <fullName evidence="2">Uncharacterized protein</fullName>
    </submittedName>
</protein>
<reference evidence="2" key="1">
    <citation type="submission" date="2022-11" db="UniProtKB">
        <authorList>
            <consortium name="WormBaseParasite"/>
        </authorList>
    </citation>
    <scope>IDENTIFICATION</scope>
</reference>
<proteinExistence type="predicted"/>
<keyword evidence="1" id="KW-1185">Reference proteome</keyword>
<dbReference type="AlphaFoldDB" id="A0A914H8A0"/>